<dbReference type="InterPro" id="IPR013525">
    <property type="entry name" value="ABC2_TM"/>
</dbReference>
<evidence type="ECO:0000256" key="2">
    <source>
        <dbReference type="ARBA" id="ARBA00022475"/>
    </source>
</evidence>
<sequence length="367" mass="40302">MVPDLLAQWMKERRSPYLLLTFIGLSVLAVVLFGMSSEGKTKIDVFLAEGTSEAEAAGWIERLNKSEAFEFVLRDEEPARAEVREGRAMAAVQLLPDDYRIVAAVDEIQGLLAERHVDTVFRQELQLRAAAERSGDPERFRLDAERILQNPPLTLHAAAPDGGEIVSYDMGLQLMFGFALFLAMFTIGSKINAVNAEKTSGIWNRMILSPVRKTQMYLGHLTYGFAAGFLQLAIVYLIFLYGFGFDLGGRFGMLLIVSALYTVAAVALAMLIAGMTKTPVQFNMVYPSVVPIFPLISGAYMPPGTITNDVLLVIGEFVPLTHAMDALLGIALYDAGWGDIFLPLAKLLLFAVICMGVGINLVERGRR</sequence>
<feature type="domain" description="ABC-2 type transporter transmembrane" evidence="7">
    <location>
        <begin position="19"/>
        <end position="357"/>
    </location>
</feature>
<evidence type="ECO:0000259" key="7">
    <source>
        <dbReference type="Pfam" id="PF12698"/>
    </source>
</evidence>
<dbReference type="Pfam" id="PF12698">
    <property type="entry name" value="ABC2_membrane_3"/>
    <property type="match status" value="1"/>
</dbReference>
<dbReference type="AlphaFoldDB" id="A0A927H632"/>
<feature type="transmembrane region" description="Helical" evidence="6">
    <location>
        <begin position="340"/>
        <end position="362"/>
    </location>
</feature>
<dbReference type="InterPro" id="IPR051449">
    <property type="entry name" value="ABC-2_transporter_component"/>
</dbReference>
<evidence type="ECO:0000256" key="6">
    <source>
        <dbReference type="SAM" id="Phobius"/>
    </source>
</evidence>
<dbReference type="Proteomes" id="UP000632125">
    <property type="component" value="Unassembled WGS sequence"/>
</dbReference>
<keyword evidence="3 6" id="KW-0812">Transmembrane</keyword>
<evidence type="ECO:0000256" key="4">
    <source>
        <dbReference type="ARBA" id="ARBA00022989"/>
    </source>
</evidence>
<keyword evidence="2" id="KW-1003">Cell membrane</keyword>
<dbReference type="EMBL" id="JACXIY010000013">
    <property type="protein sequence ID" value="MBD2869072.1"/>
    <property type="molecule type" value="Genomic_DNA"/>
</dbReference>
<dbReference type="GO" id="GO:0005886">
    <property type="term" value="C:plasma membrane"/>
    <property type="evidence" value="ECO:0007669"/>
    <property type="project" value="UniProtKB-SubCell"/>
</dbReference>
<evidence type="ECO:0000256" key="5">
    <source>
        <dbReference type="ARBA" id="ARBA00023136"/>
    </source>
</evidence>
<organism evidence="8 9">
    <name type="scientific">Paenibacillus arenilitoris</name>
    <dbReference type="NCBI Taxonomy" id="2772299"/>
    <lineage>
        <taxon>Bacteria</taxon>
        <taxon>Bacillati</taxon>
        <taxon>Bacillota</taxon>
        <taxon>Bacilli</taxon>
        <taxon>Bacillales</taxon>
        <taxon>Paenibacillaceae</taxon>
        <taxon>Paenibacillus</taxon>
    </lineage>
</organism>
<evidence type="ECO:0000256" key="1">
    <source>
        <dbReference type="ARBA" id="ARBA00004651"/>
    </source>
</evidence>
<feature type="transmembrane region" description="Helical" evidence="6">
    <location>
        <begin position="251"/>
        <end position="272"/>
    </location>
</feature>
<keyword evidence="9" id="KW-1185">Reference proteome</keyword>
<comment type="caution">
    <text evidence="8">The sequence shown here is derived from an EMBL/GenBank/DDBJ whole genome shotgun (WGS) entry which is preliminary data.</text>
</comment>
<evidence type="ECO:0000313" key="8">
    <source>
        <dbReference type="EMBL" id="MBD2869072.1"/>
    </source>
</evidence>
<comment type="subcellular location">
    <subcellularLocation>
        <location evidence="1">Cell membrane</location>
        <topology evidence="1">Multi-pass membrane protein</topology>
    </subcellularLocation>
</comment>
<feature type="transmembrane region" description="Helical" evidence="6">
    <location>
        <begin position="284"/>
        <end position="301"/>
    </location>
</feature>
<dbReference type="GO" id="GO:0140359">
    <property type="term" value="F:ABC-type transporter activity"/>
    <property type="evidence" value="ECO:0007669"/>
    <property type="project" value="InterPro"/>
</dbReference>
<dbReference type="PANTHER" id="PTHR30294:SF29">
    <property type="entry name" value="MULTIDRUG ABC TRANSPORTER PERMEASE YBHS-RELATED"/>
    <property type="match status" value="1"/>
</dbReference>
<dbReference type="RefSeq" id="WP_190860874.1">
    <property type="nucleotide sequence ID" value="NZ_JACXIY010000013.1"/>
</dbReference>
<accession>A0A927H632</accession>
<keyword evidence="5 6" id="KW-0472">Membrane</keyword>
<name>A0A927H632_9BACL</name>
<keyword evidence="4 6" id="KW-1133">Transmembrane helix</keyword>
<evidence type="ECO:0000313" key="9">
    <source>
        <dbReference type="Proteomes" id="UP000632125"/>
    </source>
</evidence>
<feature type="transmembrane region" description="Helical" evidence="6">
    <location>
        <begin position="217"/>
        <end position="239"/>
    </location>
</feature>
<gene>
    <name evidence="8" type="ORF">IDH41_10815</name>
</gene>
<dbReference type="PANTHER" id="PTHR30294">
    <property type="entry name" value="MEMBRANE COMPONENT OF ABC TRANSPORTER YHHJ-RELATED"/>
    <property type="match status" value="1"/>
</dbReference>
<proteinExistence type="predicted"/>
<evidence type="ECO:0000256" key="3">
    <source>
        <dbReference type="ARBA" id="ARBA00022692"/>
    </source>
</evidence>
<reference evidence="8" key="1">
    <citation type="submission" date="2020-09" db="EMBL/GenBank/DDBJ databases">
        <title>A novel bacterium of genus Paenibacillus, isolated from South China Sea.</title>
        <authorList>
            <person name="Huang H."/>
            <person name="Mo K."/>
            <person name="Hu Y."/>
        </authorList>
    </citation>
    <scope>NUCLEOTIDE SEQUENCE</scope>
    <source>
        <strain evidence="8">IB182493</strain>
    </source>
</reference>
<protein>
    <submittedName>
        <fullName evidence="8">ABC transporter permease</fullName>
    </submittedName>
</protein>
<feature type="transmembrane region" description="Helical" evidence="6">
    <location>
        <begin position="17"/>
        <end position="35"/>
    </location>
</feature>
<feature type="transmembrane region" description="Helical" evidence="6">
    <location>
        <begin position="174"/>
        <end position="196"/>
    </location>
</feature>